<keyword evidence="4" id="KW-0547">Nucleotide-binding</keyword>
<reference evidence="9 10" key="1">
    <citation type="submission" date="2017-02" db="EMBL/GenBank/DDBJ databases">
        <authorList>
            <person name="Peterson S.W."/>
        </authorList>
    </citation>
    <scope>NUCLEOTIDE SEQUENCE [LARGE SCALE GENOMIC DNA]</scope>
    <source>
        <strain evidence="9 10">M1</strain>
    </source>
</reference>
<evidence type="ECO:0000256" key="5">
    <source>
        <dbReference type="ARBA" id="ARBA00022840"/>
    </source>
</evidence>
<dbReference type="InterPro" id="IPR003593">
    <property type="entry name" value="AAA+_ATPase"/>
</dbReference>
<dbReference type="SMART" id="SM00382">
    <property type="entry name" value="AAA"/>
    <property type="match status" value="1"/>
</dbReference>
<dbReference type="InterPro" id="IPR017871">
    <property type="entry name" value="ABC_transporter-like_CS"/>
</dbReference>
<dbReference type="Proteomes" id="UP000190285">
    <property type="component" value="Unassembled WGS sequence"/>
</dbReference>
<keyword evidence="5 9" id="KW-0067">ATP-binding</keyword>
<dbReference type="GO" id="GO:0005524">
    <property type="term" value="F:ATP binding"/>
    <property type="evidence" value="ECO:0007669"/>
    <property type="project" value="UniProtKB-KW"/>
</dbReference>
<dbReference type="EMBL" id="FUZT01000016">
    <property type="protein sequence ID" value="SKC87994.1"/>
    <property type="molecule type" value="Genomic_DNA"/>
</dbReference>
<dbReference type="PANTHER" id="PTHR42711">
    <property type="entry name" value="ABC TRANSPORTER ATP-BINDING PROTEIN"/>
    <property type="match status" value="1"/>
</dbReference>
<dbReference type="FunFam" id="3.40.50.300:FF:000589">
    <property type="entry name" value="ABC transporter, ATP-binding subunit"/>
    <property type="match status" value="1"/>
</dbReference>
<evidence type="ECO:0000313" key="9">
    <source>
        <dbReference type="EMBL" id="SKC87994.1"/>
    </source>
</evidence>
<dbReference type="GO" id="GO:0016887">
    <property type="term" value="F:ATP hydrolysis activity"/>
    <property type="evidence" value="ECO:0007669"/>
    <property type="project" value="InterPro"/>
</dbReference>
<dbReference type="CDD" id="cd03230">
    <property type="entry name" value="ABC_DR_subfamily_A"/>
    <property type="match status" value="1"/>
</dbReference>
<dbReference type="AlphaFoldDB" id="A0A1T5MJ97"/>
<accession>A0A1T5MJ97</accession>
<dbReference type="PROSITE" id="PS00211">
    <property type="entry name" value="ABC_TRANSPORTER_1"/>
    <property type="match status" value="1"/>
</dbReference>
<gene>
    <name evidence="9" type="ORF">SAMN02194393_04799</name>
</gene>
<evidence type="ECO:0000256" key="3">
    <source>
        <dbReference type="ARBA" id="ARBA00022475"/>
    </source>
</evidence>
<dbReference type="InterPro" id="IPR003439">
    <property type="entry name" value="ABC_transporter-like_ATP-bd"/>
</dbReference>
<keyword evidence="10" id="KW-1185">Reference proteome</keyword>
<dbReference type="PROSITE" id="PS50893">
    <property type="entry name" value="ABC_TRANSPORTER_2"/>
    <property type="match status" value="1"/>
</dbReference>
<feature type="domain" description="ABC transporter" evidence="8">
    <location>
        <begin position="2"/>
        <end position="230"/>
    </location>
</feature>
<protein>
    <submittedName>
        <fullName evidence="9">Fluoroquinolone transport system ATP-binding protein</fullName>
    </submittedName>
</protein>
<keyword evidence="2" id="KW-0813">Transport</keyword>
<evidence type="ECO:0000256" key="1">
    <source>
        <dbReference type="ARBA" id="ARBA00004236"/>
    </source>
</evidence>
<organism evidence="9 10">
    <name type="scientific">Maledivibacter halophilus</name>
    <dbReference type="NCBI Taxonomy" id="36842"/>
    <lineage>
        <taxon>Bacteria</taxon>
        <taxon>Bacillati</taxon>
        <taxon>Bacillota</taxon>
        <taxon>Clostridia</taxon>
        <taxon>Peptostreptococcales</taxon>
        <taxon>Caminicellaceae</taxon>
        <taxon>Maledivibacter</taxon>
    </lineage>
</organism>
<dbReference type="SUPFAM" id="SSF52540">
    <property type="entry name" value="P-loop containing nucleoside triphosphate hydrolases"/>
    <property type="match status" value="1"/>
</dbReference>
<keyword evidence="6" id="KW-1278">Translocase</keyword>
<dbReference type="Pfam" id="PF00005">
    <property type="entry name" value="ABC_tran"/>
    <property type="match status" value="1"/>
</dbReference>
<dbReference type="GO" id="GO:0005886">
    <property type="term" value="C:plasma membrane"/>
    <property type="evidence" value="ECO:0007669"/>
    <property type="project" value="UniProtKB-SubCell"/>
</dbReference>
<proteinExistence type="predicted"/>
<sequence length="284" mass="32670">MIEVKDLKFTYINAKEKTIKGLSFSVKKGEIFGFLGPSGAGKSTTQKILIGILKDYKGNIKVRGKEIKDWNKDFYERVGISFELPSLYRKLTALENLNFIKSFYEGKTQDSMELLEMVGLEDKANLKVSQYSKGMKMRLGFARAFIHKPELLFLDEPTSGLDPVNAKNIKEIILNKKREGKTIFLTTHNMNVAEELCDRVAFIVDGEIKLIDSPKELKIKYGKRNLRVEYYDNNDSVYKEFDLKNIGYNDRFIELLRNKPIKTIHTGEASLDEIFIQITGRRLS</sequence>
<dbReference type="STRING" id="36842.SAMN02194393_04799"/>
<evidence type="ECO:0000256" key="6">
    <source>
        <dbReference type="ARBA" id="ARBA00022967"/>
    </source>
</evidence>
<evidence type="ECO:0000256" key="2">
    <source>
        <dbReference type="ARBA" id="ARBA00022448"/>
    </source>
</evidence>
<keyword evidence="3" id="KW-1003">Cell membrane</keyword>
<dbReference type="InterPro" id="IPR027417">
    <property type="entry name" value="P-loop_NTPase"/>
</dbReference>
<evidence type="ECO:0000313" key="10">
    <source>
        <dbReference type="Proteomes" id="UP000190285"/>
    </source>
</evidence>
<dbReference type="Gene3D" id="3.40.50.300">
    <property type="entry name" value="P-loop containing nucleotide triphosphate hydrolases"/>
    <property type="match status" value="1"/>
</dbReference>
<dbReference type="RefSeq" id="WP_079495328.1">
    <property type="nucleotide sequence ID" value="NZ_FUZT01000016.1"/>
</dbReference>
<name>A0A1T5MJ97_9FIRM</name>
<evidence type="ECO:0000259" key="8">
    <source>
        <dbReference type="PROSITE" id="PS50893"/>
    </source>
</evidence>
<dbReference type="OrthoDB" id="9804819at2"/>
<comment type="subcellular location">
    <subcellularLocation>
        <location evidence="1">Cell membrane</location>
    </subcellularLocation>
</comment>
<evidence type="ECO:0000256" key="4">
    <source>
        <dbReference type="ARBA" id="ARBA00022741"/>
    </source>
</evidence>
<dbReference type="PANTHER" id="PTHR42711:SF18">
    <property type="entry name" value="ABC TRANSPORTER, ATP-BINDING PROTEIN"/>
    <property type="match status" value="1"/>
</dbReference>
<evidence type="ECO:0000256" key="7">
    <source>
        <dbReference type="ARBA" id="ARBA00023136"/>
    </source>
</evidence>
<keyword evidence="7" id="KW-0472">Membrane</keyword>
<dbReference type="InterPro" id="IPR050763">
    <property type="entry name" value="ABC_transporter_ATP-binding"/>
</dbReference>